<dbReference type="EMBL" id="JAKUCV010002055">
    <property type="protein sequence ID" value="KAJ4844094.1"/>
    <property type="molecule type" value="Genomic_DNA"/>
</dbReference>
<feature type="non-terminal residue" evidence="2">
    <location>
        <position position="67"/>
    </location>
</feature>
<reference evidence="2" key="2">
    <citation type="journal article" date="2023" name="Plants (Basel)">
        <title>Annotation of the Turnera subulata (Passifloraceae) Draft Genome Reveals the S-Locus Evolved after the Divergence of Turneroideae from Passifloroideae in a Stepwise Manner.</title>
        <authorList>
            <person name="Henning P.M."/>
            <person name="Roalson E.H."/>
            <person name="Mir W."/>
            <person name="McCubbin A.G."/>
            <person name="Shore J.S."/>
        </authorList>
    </citation>
    <scope>NUCLEOTIDE SEQUENCE</scope>
    <source>
        <strain evidence="2">F60SS</strain>
    </source>
</reference>
<accession>A0A9Q0JJN2</accession>
<dbReference type="AlphaFoldDB" id="A0A9Q0JJN2"/>
<feature type="region of interest" description="Disordered" evidence="1">
    <location>
        <begin position="1"/>
        <end position="24"/>
    </location>
</feature>
<evidence type="ECO:0000256" key="1">
    <source>
        <dbReference type="SAM" id="MobiDB-lite"/>
    </source>
</evidence>
<comment type="caution">
    <text evidence="2">The sequence shown here is derived from an EMBL/GenBank/DDBJ whole genome shotgun (WGS) entry which is preliminary data.</text>
</comment>
<gene>
    <name evidence="2" type="ORF">Tsubulata_006481</name>
</gene>
<sequence>MGQNVSTLRSIESKGEKYSPGSNLQPISLRMELIIEILNRLSKGEKHFPGNQQPISLPMELIIEILN</sequence>
<keyword evidence="3" id="KW-1185">Reference proteome</keyword>
<evidence type="ECO:0000313" key="2">
    <source>
        <dbReference type="EMBL" id="KAJ4844094.1"/>
    </source>
</evidence>
<reference evidence="2" key="1">
    <citation type="submission" date="2022-02" db="EMBL/GenBank/DDBJ databases">
        <authorList>
            <person name="Henning P.M."/>
            <person name="McCubbin A.G."/>
            <person name="Shore J.S."/>
        </authorList>
    </citation>
    <scope>NUCLEOTIDE SEQUENCE</scope>
    <source>
        <strain evidence="2">F60SS</strain>
        <tissue evidence="2">Leaves</tissue>
    </source>
</reference>
<organism evidence="2 3">
    <name type="scientific">Turnera subulata</name>
    <dbReference type="NCBI Taxonomy" id="218843"/>
    <lineage>
        <taxon>Eukaryota</taxon>
        <taxon>Viridiplantae</taxon>
        <taxon>Streptophyta</taxon>
        <taxon>Embryophyta</taxon>
        <taxon>Tracheophyta</taxon>
        <taxon>Spermatophyta</taxon>
        <taxon>Magnoliopsida</taxon>
        <taxon>eudicotyledons</taxon>
        <taxon>Gunneridae</taxon>
        <taxon>Pentapetalae</taxon>
        <taxon>rosids</taxon>
        <taxon>fabids</taxon>
        <taxon>Malpighiales</taxon>
        <taxon>Passifloraceae</taxon>
        <taxon>Turnera</taxon>
    </lineage>
</organism>
<dbReference type="Proteomes" id="UP001141552">
    <property type="component" value="Unassembled WGS sequence"/>
</dbReference>
<protein>
    <submittedName>
        <fullName evidence="2">Uncharacterized protein</fullName>
    </submittedName>
</protein>
<proteinExistence type="predicted"/>
<name>A0A9Q0JJN2_9ROSI</name>
<evidence type="ECO:0000313" key="3">
    <source>
        <dbReference type="Proteomes" id="UP001141552"/>
    </source>
</evidence>
<feature type="compositionally biased region" description="Polar residues" evidence="1">
    <location>
        <begin position="1"/>
        <end position="10"/>
    </location>
</feature>